<accession>A0ABY2ISZ4</accession>
<keyword evidence="1" id="KW-0812">Transmembrane</keyword>
<dbReference type="RefSeq" id="WP_134561331.1">
    <property type="nucleotide sequence ID" value="NZ_SOFS01000015.1"/>
</dbReference>
<evidence type="ECO:0000313" key="3">
    <source>
        <dbReference type="Proteomes" id="UP000297604"/>
    </source>
</evidence>
<gene>
    <name evidence="2" type="ORF">E3O46_06285</name>
</gene>
<name>A0ABY2ISZ4_9MICO</name>
<keyword evidence="1" id="KW-0472">Membrane</keyword>
<protein>
    <submittedName>
        <fullName evidence="2">Uncharacterized protein</fullName>
    </submittedName>
</protein>
<sequence length="131" mass="14244">MRGDQSTAVWLFLGSYGVIAGGLPATMLASLIKKSFYLAWVWVHPEAASGGSAQGFWRWMTYRWRFDLWFAGLGGLGGGFLGACWIALAFEEQLFFQATVLSGAVLFLVGVALSLNYWHADEPLGAGESQS</sequence>
<evidence type="ECO:0000256" key="1">
    <source>
        <dbReference type="SAM" id="Phobius"/>
    </source>
</evidence>
<proteinExistence type="predicted"/>
<keyword evidence="3" id="KW-1185">Reference proteome</keyword>
<dbReference type="Proteomes" id="UP000297604">
    <property type="component" value="Unassembled WGS sequence"/>
</dbReference>
<feature type="transmembrane region" description="Helical" evidence="1">
    <location>
        <begin position="68"/>
        <end position="88"/>
    </location>
</feature>
<keyword evidence="1" id="KW-1133">Transmembrane helix</keyword>
<organism evidence="2 3">
    <name type="scientific">Cryobacterium glucosi</name>
    <dbReference type="NCBI Taxonomy" id="1259175"/>
    <lineage>
        <taxon>Bacteria</taxon>
        <taxon>Bacillati</taxon>
        <taxon>Actinomycetota</taxon>
        <taxon>Actinomycetes</taxon>
        <taxon>Micrococcales</taxon>
        <taxon>Microbacteriaceae</taxon>
        <taxon>Cryobacterium</taxon>
    </lineage>
</organism>
<feature type="transmembrane region" description="Helical" evidence="1">
    <location>
        <begin position="94"/>
        <end position="115"/>
    </location>
</feature>
<reference evidence="2 3" key="1">
    <citation type="submission" date="2019-03" db="EMBL/GenBank/DDBJ databases">
        <title>Genomics of glacier-inhabiting Cryobacterium strains.</title>
        <authorList>
            <person name="Liu Q."/>
            <person name="Xin Y.-H."/>
        </authorList>
    </citation>
    <scope>NUCLEOTIDE SEQUENCE [LARGE SCALE GENOMIC DNA]</scope>
    <source>
        <strain evidence="2 3">MDB1-5</strain>
    </source>
</reference>
<evidence type="ECO:0000313" key="2">
    <source>
        <dbReference type="EMBL" id="TFC21813.1"/>
    </source>
</evidence>
<feature type="transmembrane region" description="Helical" evidence="1">
    <location>
        <begin position="12"/>
        <end position="32"/>
    </location>
</feature>
<comment type="caution">
    <text evidence="2">The sequence shown here is derived from an EMBL/GenBank/DDBJ whole genome shotgun (WGS) entry which is preliminary data.</text>
</comment>
<dbReference type="EMBL" id="SOFS01000015">
    <property type="protein sequence ID" value="TFC21813.1"/>
    <property type="molecule type" value="Genomic_DNA"/>
</dbReference>